<organism evidence="2 3">
    <name type="scientific">Candidatus Dojkabacteria bacterium</name>
    <dbReference type="NCBI Taxonomy" id="2099670"/>
    <lineage>
        <taxon>Bacteria</taxon>
        <taxon>Candidatus Dojkabacteria</taxon>
    </lineage>
</organism>
<dbReference type="AlphaFoldDB" id="A0A847VEQ3"/>
<feature type="transmembrane region" description="Helical" evidence="1">
    <location>
        <begin position="956"/>
        <end position="976"/>
    </location>
</feature>
<dbReference type="Gene3D" id="2.160.20.110">
    <property type="match status" value="1"/>
</dbReference>
<proteinExistence type="predicted"/>
<dbReference type="InterPro" id="IPR013431">
    <property type="entry name" value="Delta_60_rpt"/>
</dbReference>
<keyword evidence="1" id="KW-0472">Membrane</keyword>
<dbReference type="EMBL" id="JAAZIL010000095">
    <property type="protein sequence ID" value="NLZ24827.1"/>
    <property type="molecule type" value="Genomic_DNA"/>
</dbReference>
<reference evidence="2 3" key="1">
    <citation type="journal article" date="2020" name="Biotechnol. Biofuels">
        <title>New insights from the biogas microbiome by comprehensive genome-resolved metagenomics of nearly 1600 species originating from multiple anaerobic digesters.</title>
        <authorList>
            <person name="Campanaro S."/>
            <person name="Treu L."/>
            <person name="Rodriguez-R L.M."/>
            <person name="Kovalovszki A."/>
            <person name="Ziels R.M."/>
            <person name="Maus I."/>
            <person name="Zhu X."/>
            <person name="Kougias P.G."/>
            <person name="Basile A."/>
            <person name="Luo G."/>
            <person name="Schluter A."/>
            <person name="Konstantinidis K.T."/>
            <person name="Angelidaki I."/>
        </authorList>
    </citation>
    <scope>NUCLEOTIDE SEQUENCE [LARGE SCALE GENOMIC DNA]</scope>
    <source>
        <strain evidence="2">AS19jrsBPTG_9</strain>
    </source>
</reference>
<comment type="caution">
    <text evidence="2">The sequence shown here is derived from an EMBL/GenBank/DDBJ whole genome shotgun (WGS) entry which is preliminary data.</text>
</comment>
<dbReference type="Gene3D" id="2.80.10.50">
    <property type="match status" value="1"/>
</dbReference>
<dbReference type="Proteomes" id="UP000564033">
    <property type="component" value="Unassembled WGS sequence"/>
</dbReference>
<gene>
    <name evidence="2" type="ORF">GX888_03745</name>
</gene>
<evidence type="ECO:0000313" key="3">
    <source>
        <dbReference type="Proteomes" id="UP000564033"/>
    </source>
</evidence>
<evidence type="ECO:0000313" key="2">
    <source>
        <dbReference type="EMBL" id="NLZ24827.1"/>
    </source>
</evidence>
<keyword evidence="1" id="KW-1133">Transmembrane helix</keyword>
<accession>A0A847VEQ3</accession>
<evidence type="ECO:0008006" key="4">
    <source>
        <dbReference type="Google" id="ProtNLM"/>
    </source>
</evidence>
<protein>
    <recommendedName>
        <fullName evidence="4">Fibronectin type-III domain-containing protein</fullName>
    </recommendedName>
</protein>
<dbReference type="Pfam" id="PF17164">
    <property type="entry name" value="DUF5122"/>
    <property type="match status" value="2"/>
</dbReference>
<name>A0A847VEQ3_9BACT</name>
<sequence length="986" mass="108535">MESPVYSKEYYHNLKQNKDFPRVNGPIYDMVLSEDGNTLYLGGDFSQIGDIGGIGVVYERDNLAAINLSDYSITSWAPVVDGLIRVIEVYGDSVYIGGDFNNVNEIYTGEFAKLNSDGSLNTDCMPNIHSSEEPKTVYSIEVTSNYIYIGGGFNKIGTSENEETVSNLVRLNNNINCTWDSSWTPSPNGGVFDIEVDGDSIYIGGGFNSINDTHTGEFAKLNPDGSLNESCTPNIHTFDQGPPSTVYNITLTDEYIYIGGSFDSIANYSKNVYGLIRLENSNNCAWDSSWIPKVYRDQYAAVLTISPVGNDLFVGGSFEYIGGLGYTEFAIIDGDTGDAIQYWNPNILSAPLSTVHSSIFDGEQLYIGGTFYSVRGNTNYRHLASYTYSYDVVPTIEINTIEDLDSIREDLIANYKLTKDLDFNDCSSYADCGNKEKYTTDKGWIPIGSFNFETQTSDLYNGTFDGQGHTISNIYINNMELFSAGLFGFVGTKGIVKNIGIENADITASFMSGGLVGGLMGKVENSYSKGNIVGYVCVGGLVGGQGLDILLELLGSENLVPSIISNSYSEATVTAENSYESSAGGLIGCNAGDVINSYSTGVVSGEDTIGGLIGADWGEAHVINSYWDKETSGQTISDGGIGKTTSQMKSIATYENWDIIGMSNFNPSNPNKWYIDEENDYPRLFWEYQAPEINTKPATDITWNKATLNGELVEIADESSVQVYYEYKKSGDVWSVSPHSTKTTTSTHSYELTDLEKETKYEYRAVVSWRDVGKVYGETLSFMTLSLPTIPTTFGPISSNIDLIKNISNTERDLVLTRADIGSITFSPGLDLLENINELLQLEEYLIVEYVPIKNIFRARIHSTGLSYLATKPAVIQYLNISQKLGITGLTEDNFKNRLYISVYNDSDTLVSNTDSYFSWDNVTYDPVTDTLILPVNHFSEYVLGTNQLAQTGMNILPVLLIALGMFTSISVVRIIKKRDDKIVET</sequence>
<keyword evidence="1" id="KW-0812">Transmembrane</keyword>
<evidence type="ECO:0000256" key="1">
    <source>
        <dbReference type="SAM" id="Phobius"/>
    </source>
</evidence>